<gene>
    <name evidence="1" type="ORF">NCTC10526_00962</name>
</gene>
<name>A0A379LLG2_9GAMM</name>
<dbReference type="EMBL" id="UGVC01000001">
    <property type="protein sequence ID" value="SUD90622.1"/>
    <property type="molecule type" value="Genomic_DNA"/>
</dbReference>
<evidence type="ECO:0000313" key="2">
    <source>
        <dbReference type="Proteomes" id="UP000254123"/>
    </source>
</evidence>
<dbReference type="STRING" id="1123034.GCA_000685805_01958"/>
<proteinExistence type="predicted"/>
<keyword evidence="2" id="KW-1185">Reference proteome</keyword>
<dbReference type="Pfam" id="PF17346">
    <property type="entry name" value="DUF5376"/>
    <property type="match status" value="1"/>
</dbReference>
<evidence type="ECO:0000313" key="1">
    <source>
        <dbReference type="EMBL" id="SUD90622.1"/>
    </source>
</evidence>
<dbReference type="InterPro" id="IPR035416">
    <property type="entry name" value="DUF5376"/>
</dbReference>
<sequence length="122" mass="14588">MHIIFYYRKNEDWNRLIPSAKAVDRSKTSELFSSYLIEIDYEFSCLILKQLNSKQLNSLNFSSESWGVNLKKNNLEIYSLFDEDNIEYKVNIKLSDFKKGVFEWNRFLLSTPDIDYSMNFKV</sequence>
<organism evidence="1 2">
    <name type="scientific">Psychrobacter phenylpyruvicus</name>
    <dbReference type="NCBI Taxonomy" id="29432"/>
    <lineage>
        <taxon>Bacteria</taxon>
        <taxon>Pseudomonadati</taxon>
        <taxon>Pseudomonadota</taxon>
        <taxon>Gammaproteobacteria</taxon>
        <taxon>Moraxellales</taxon>
        <taxon>Moraxellaceae</taxon>
        <taxon>Psychrobacter</taxon>
    </lineage>
</organism>
<reference evidence="1 2" key="1">
    <citation type="submission" date="2018-06" db="EMBL/GenBank/DDBJ databases">
        <authorList>
            <consortium name="Pathogen Informatics"/>
            <person name="Doyle S."/>
        </authorList>
    </citation>
    <scope>NUCLEOTIDE SEQUENCE [LARGE SCALE GENOMIC DNA]</scope>
    <source>
        <strain evidence="1 2">NCTC10526</strain>
    </source>
</reference>
<accession>A0A379LLG2</accession>
<dbReference type="Proteomes" id="UP000254123">
    <property type="component" value="Unassembled WGS sequence"/>
</dbReference>
<dbReference type="AlphaFoldDB" id="A0A379LLG2"/>
<dbReference type="RefSeq" id="WP_028859437.1">
    <property type="nucleotide sequence ID" value="NZ_CAJHAQ010000001.1"/>
</dbReference>
<protein>
    <submittedName>
        <fullName evidence="1">Uncharacterized protein</fullName>
    </submittedName>
</protein>